<dbReference type="FunFam" id="3.40.710.10:FF:000003">
    <property type="entry name" value="Peptidoglycan D,D-transpeptidase FtsI"/>
    <property type="match status" value="1"/>
</dbReference>
<comment type="subcellular location">
    <subcellularLocation>
        <location evidence="1">Membrane</location>
    </subcellularLocation>
</comment>
<dbReference type="Proteomes" id="UP000955338">
    <property type="component" value="Chromosome"/>
</dbReference>
<keyword evidence="5 16" id="KW-0121">Carboxypeptidase</keyword>
<dbReference type="EMBL" id="CP022011">
    <property type="protein sequence ID" value="QDJ15530.1"/>
    <property type="molecule type" value="Genomic_DNA"/>
</dbReference>
<comment type="function">
    <text evidence="16">Catalyzes cross-linking of the peptidoglycan cell wall at the division septum.</text>
</comment>
<evidence type="ECO:0000256" key="8">
    <source>
        <dbReference type="ARBA" id="ARBA00022801"/>
    </source>
</evidence>
<proteinExistence type="inferred from homology"/>
<keyword evidence="15 16" id="KW-0961">Cell wall biogenesis/degradation</keyword>
<name>A0A8E3SCE4_9PAST</name>
<evidence type="ECO:0000256" key="1">
    <source>
        <dbReference type="ARBA" id="ARBA00004370"/>
    </source>
</evidence>
<dbReference type="InterPro" id="IPR037532">
    <property type="entry name" value="FtsI_transpept"/>
</dbReference>
<evidence type="ECO:0000256" key="4">
    <source>
        <dbReference type="ARBA" id="ARBA00022618"/>
    </source>
</evidence>
<gene>
    <name evidence="16" type="primary">ftsI</name>
    <name evidence="19" type="ORF">CEP48_01870</name>
</gene>
<keyword evidence="14 16" id="KW-0131">Cell cycle</keyword>
<keyword evidence="8 16" id="KW-0378">Hydrolase</keyword>
<evidence type="ECO:0000259" key="18">
    <source>
        <dbReference type="Pfam" id="PF03717"/>
    </source>
</evidence>
<evidence type="ECO:0000256" key="9">
    <source>
        <dbReference type="ARBA" id="ARBA00022960"/>
    </source>
</evidence>
<dbReference type="GO" id="GO:0006508">
    <property type="term" value="P:proteolysis"/>
    <property type="evidence" value="ECO:0007669"/>
    <property type="project" value="UniProtKB-KW"/>
</dbReference>
<dbReference type="SUPFAM" id="SSF56601">
    <property type="entry name" value="beta-lactamase/transpeptidase-like"/>
    <property type="match status" value="1"/>
</dbReference>
<dbReference type="GO" id="GO:0043093">
    <property type="term" value="P:FtsZ-dependent cytokinesis"/>
    <property type="evidence" value="ECO:0007669"/>
    <property type="project" value="UniProtKB-UniRule"/>
</dbReference>
<organism evidence="19 20">
    <name type="scientific">Mergibacter septicus</name>
    <dbReference type="NCBI Taxonomy" id="221402"/>
    <lineage>
        <taxon>Bacteria</taxon>
        <taxon>Pseudomonadati</taxon>
        <taxon>Pseudomonadota</taxon>
        <taxon>Gammaproteobacteria</taxon>
        <taxon>Pasteurellales</taxon>
        <taxon>Pasteurellaceae</taxon>
        <taxon>Mergibacter</taxon>
    </lineage>
</organism>
<dbReference type="GO" id="GO:0071555">
    <property type="term" value="P:cell wall organization"/>
    <property type="evidence" value="ECO:0007669"/>
    <property type="project" value="UniProtKB-KW"/>
</dbReference>
<reference evidence="19" key="1">
    <citation type="submission" date="2017-06" db="EMBL/GenBank/DDBJ databases">
        <title>Genome sequencing of pathogenic and non-pathogenic strains within Bisgaard taxon 40.</title>
        <authorList>
            <person name="Ladner J.T."/>
            <person name="Lovett S.P."/>
            <person name="Koroleva G."/>
            <person name="Lorch J.M."/>
        </authorList>
    </citation>
    <scope>NUCLEOTIDE SEQUENCE</scope>
    <source>
        <strain evidence="19">27576-1-I1</strain>
    </source>
</reference>
<comment type="catalytic activity">
    <reaction evidence="16">
        <text>Preferential cleavage: (Ac)2-L-Lys-D-Ala-|-D-Ala. Also transpeptidation of peptidyl-alanyl moieties that are N-acyl substituents of D-alanine.</text>
        <dbReference type="EC" id="3.4.16.4"/>
    </reaction>
</comment>
<keyword evidence="9 16" id="KW-0133">Cell shape</keyword>
<accession>A0A8E3SCE4</accession>
<dbReference type="Gene3D" id="3.90.1310.10">
    <property type="entry name" value="Penicillin-binding protein 2a (Domain 2)"/>
    <property type="match status" value="1"/>
</dbReference>
<feature type="active site" description="Acyl-ester intermediate" evidence="16">
    <location>
        <position position="315"/>
    </location>
</feature>
<evidence type="ECO:0000256" key="2">
    <source>
        <dbReference type="ARBA" id="ARBA00022475"/>
    </source>
</evidence>
<sequence length="596" mass="66689">MKKLSQENKIQKESKRSPKQKTSSFIAWRFRVVFGFILFCLLLLLIKASYIQIIDANFYISKADDYSLRAEKISTGRGTIVDRNGNPLAVSVRMYDLILDPKMIIQENSLAQKEKWQALATILDLPYSTLTNIATRNPNSRFEYLKRQVPKEIADYIRQLKLAGIVINPTYRRFYLKGETTAQIIGFTNIDNQGQEGIEKSFNNFLTGQAGTYVYRQDRHGKRVEDIAFKQKQTPHEITLSIDERLQSKLYQELKRAVAENQADSGTAVLADVQTGEILAMASAPSYNPNNRNSIAMDPAARRDRAISDTFEPGSTIKPFVVLTALERKIIRPDTVIDTRPFTVDGHTIRDVAPRNELDITGILQKSSNVGVSRLALQMPPEALMQTYDKAGFGHSTDLGLLGERSGILPINRKRWADIERATVAYGYGLTVTPLQLVRAYITLGSFGIYRPVSITKIDPPVIGKRVFPEEITRTVVRMMESVALPGGGGVKAGVQDYRVAVKTGTAKKLEKGKYVDKYLAYTAGIAPASNPRFALVVLIDEPKAGKYYGGSISAPVFSRIMEYALRLENVKPDNLQETKNAMRVIKLNSTTKNKF</sequence>
<dbReference type="Gene3D" id="3.40.710.10">
    <property type="entry name" value="DD-peptidase/beta-lactamase superfamily"/>
    <property type="match status" value="1"/>
</dbReference>
<dbReference type="EC" id="3.4.16.4" evidence="16"/>
<dbReference type="Pfam" id="PF03717">
    <property type="entry name" value="PBP_dimer"/>
    <property type="match status" value="1"/>
</dbReference>
<evidence type="ECO:0000313" key="20">
    <source>
        <dbReference type="Proteomes" id="UP000955338"/>
    </source>
</evidence>
<evidence type="ECO:0000259" key="17">
    <source>
        <dbReference type="Pfam" id="PF00905"/>
    </source>
</evidence>
<comment type="similarity">
    <text evidence="16">Belongs to the transpeptidase family. FtsI subfamily.</text>
</comment>
<keyword evidence="20" id="KW-1185">Reference proteome</keyword>
<dbReference type="PANTHER" id="PTHR30627">
    <property type="entry name" value="PEPTIDOGLYCAN D,D-TRANSPEPTIDASE"/>
    <property type="match status" value="1"/>
</dbReference>
<evidence type="ECO:0000256" key="11">
    <source>
        <dbReference type="ARBA" id="ARBA00022989"/>
    </source>
</evidence>
<feature type="domain" description="Penicillin-binding protein dimerisation" evidence="18">
    <location>
        <begin position="73"/>
        <end position="226"/>
    </location>
</feature>
<keyword evidence="3 16" id="KW-0997">Cell inner membrane</keyword>
<dbReference type="GO" id="GO:0000917">
    <property type="term" value="P:division septum assembly"/>
    <property type="evidence" value="ECO:0007669"/>
    <property type="project" value="UniProtKB-KW"/>
</dbReference>
<dbReference type="InterPro" id="IPR036138">
    <property type="entry name" value="PBP_dimer_sf"/>
</dbReference>
<evidence type="ECO:0000256" key="10">
    <source>
        <dbReference type="ARBA" id="ARBA00022984"/>
    </source>
</evidence>
<dbReference type="GO" id="GO:0008658">
    <property type="term" value="F:penicillin binding"/>
    <property type="evidence" value="ECO:0007669"/>
    <property type="project" value="InterPro"/>
</dbReference>
<dbReference type="GO" id="GO:0008360">
    <property type="term" value="P:regulation of cell shape"/>
    <property type="evidence" value="ECO:0007669"/>
    <property type="project" value="UniProtKB-KW"/>
</dbReference>
<keyword evidence="7 16" id="KW-0812">Transmembrane</keyword>
<feature type="domain" description="Penicillin-binding protein transpeptidase" evidence="17">
    <location>
        <begin position="266"/>
        <end position="563"/>
    </location>
</feature>
<comment type="pathway">
    <text evidence="16">Cell wall biogenesis; peptidoglycan biosynthesis.</text>
</comment>
<keyword evidence="4 16" id="KW-0132">Cell division</keyword>
<evidence type="ECO:0000256" key="5">
    <source>
        <dbReference type="ARBA" id="ARBA00022645"/>
    </source>
</evidence>
<dbReference type="HAMAP" id="MF_02080">
    <property type="entry name" value="FtsI_transpept"/>
    <property type="match status" value="1"/>
</dbReference>
<evidence type="ECO:0000256" key="7">
    <source>
        <dbReference type="ARBA" id="ARBA00022692"/>
    </source>
</evidence>
<dbReference type="GO" id="GO:0009252">
    <property type="term" value="P:peptidoglycan biosynthetic process"/>
    <property type="evidence" value="ECO:0007669"/>
    <property type="project" value="UniProtKB-UniRule"/>
</dbReference>
<keyword evidence="12 16" id="KW-0472">Membrane</keyword>
<dbReference type="GO" id="GO:0009002">
    <property type="term" value="F:serine-type D-Ala-D-Ala carboxypeptidase activity"/>
    <property type="evidence" value="ECO:0007669"/>
    <property type="project" value="UniProtKB-UniRule"/>
</dbReference>
<dbReference type="Gene3D" id="1.10.150.770">
    <property type="match status" value="1"/>
</dbReference>
<protein>
    <recommendedName>
        <fullName evidence="16">Peptidoglycan D,D-transpeptidase FtsI</fullName>
        <ecNumber evidence="16">3.4.16.4</ecNumber>
    </recommendedName>
    <alternativeName>
        <fullName evidence="16">Penicillin-binding protein 3</fullName>
        <shortName evidence="16">PBP-3</shortName>
    </alternativeName>
</protein>
<dbReference type="InterPro" id="IPR005311">
    <property type="entry name" value="PBP_dimer"/>
</dbReference>
<keyword evidence="13 16" id="KW-0717">Septation</keyword>
<evidence type="ECO:0000313" key="19">
    <source>
        <dbReference type="EMBL" id="QDJ15530.1"/>
    </source>
</evidence>
<dbReference type="GO" id="GO:0005886">
    <property type="term" value="C:plasma membrane"/>
    <property type="evidence" value="ECO:0007669"/>
    <property type="project" value="UniProtKB-UniRule"/>
</dbReference>
<evidence type="ECO:0000256" key="15">
    <source>
        <dbReference type="ARBA" id="ARBA00023316"/>
    </source>
</evidence>
<keyword evidence="11 16" id="KW-1133">Transmembrane helix</keyword>
<dbReference type="NCBIfam" id="NF011685">
    <property type="entry name" value="PRK15105.1"/>
    <property type="match status" value="1"/>
</dbReference>
<keyword evidence="10 16" id="KW-0573">Peptidoglycan synthesis</keyword>
<dbReference type="Pfam" id="PF00905">
    <property type="entry name" value="Transpeptidase"/>
    <property type="match status" value="1"/>
</dbReference>
<evidence type="ECO:0000256" key="16">
    <source>
        <dbReference type="HAMAP-Rule" id="MF_02080"/>
    </source>
</evidence>
<evidence type="ECO:0000256" key="3">
    <source>
        <dbReference type="ARBA" id="ARBA00022519"/>
    </source>
</evidence>
<dbReference type="GO" id="GO:0008955">
    <property type="term" value="F:peptidoglycan glycosyltransferase activity"/>
    <property type="evidence" value="ECO:0007669"/>
    <property type="project" value="InterPro"/>
</dbReference>
<dbReference type="AlphaFoldDB" id="A0A8E3SCE4"/>
<dbReference type="InterPro" id="IPR001460">
    <property type="entry name" value="PCN-bd_Tpept"/>
</dbReference>
<dbReference type="Gene3D" id="3.30.450.330">
    <property type="match status" value="1"/>
</dbReference>
<evidence type="ECO:0000256" key="12">
    <source>
        <dbReference type="ARBA" id="ARBA00023136"/>
    </source>
</evidence>
<evidence type="ECO:0000256" key="13">
    <source>
        <dbReference type="ARBA" id="ARBA00023210"/>
    </source>
</evidence>
<dbReference type="UniPathway" id="UPA00219"/>
<evidence type="ECO:0000256" key="14">
    <source>
        <dbReference type="ARBA" id="ARBA00023306"/>
    </source>
</evidence>
<dbReference type="InterPro" id="IPR050515">
    <property type="entry name" value="Beta-lactam/transpept"/>
</dbReference>
<keyword evidence="2 16" id="KW-1003">Cell membrane</keyword>
<dbReference type="InterPro" id="IPR012338">
    <property type="entry name" value="Beta-lactam/transpept-like"/>
</dbReference>
<dbReference type="SUPFAM" id="SSF56519">
    <property type="entry name" value="Penicillin binding protein dimerisation domain"/>
    <property type="match status" value="1"/>
</dbReference>
<keyword evidence="6 16" id="KW-0645">Protease</keyword>
<dbReference type="PANTHER" id="PTHR30627:SF1">
    <property type="entry name" value="PEPTIDOGLYCAN D,D-TRANSPEPTIDASE FTSI"/>
    <property type="match status" value="1"/>
</dbReference>
<evidence type="ECO:0000256" key="6">
    <source>
        <dbReference type="ARBA" id="ARBA00022670"/>
    </source>
</evidence>